<dbReference type="EMBL" id="JANPWB010000016">
    <property type="protein sequence ID" value="KAJ1081949.1"/>
    <property type="molecule type" value="Genomic_DNA"/>
</dbReference>
<gene>
    <name evidence="2" type="ORF">NDU88_002121</name>
</gene>
<reference evidence="2" key="1">
    <citation type="journal article" date="2022" name="bioRxiv">
        <title>Sequencing and chromosome-scale assembly of the giantPleurodeles waltlgenome.</title>
        <authorList>
            <person name="Brown T."/>
            <person name="Elewa A."/>
            <person name="Iarovenko S."/>
            <person name="Subramanian E."/>
            <person name="Araus A.J."/>
            <person name="Petzold A."/>
            <person name="Susuki M."/>
            <person name="Suzuki K.-i.T."/>
            <person name="Hayashi T."/>
            <person name="Toyoda A."/>
            <person name="Oliveira C."/>
            <person name="Osipova E."/>
            <person name="Leigh N.D."/>
            <person name="Simon A."/>
            <person name="Yun M.H."/>
        </authorList>
    </citation>
    <scope>NUCLEOTIDE SEQUENCE</scope>
    <source>
        <strain evidence="2">20211129_DDA</strain>
        <tissue evidence="2">Liver</tissue>
    </source>
</reference>
<protein>
    <submittedName>
        <fullName evidence="2">Uncharacterized protein</fullName>
    </submittedName>
</protein>
<feature type="compositionally biased region" description="Basic and acidic residues" evidence="1">
    <location>
        <begin position="81"/>
        <end position="96"/>
    </location>
</feature>
<comment type="caution">
    <text evidence="2">The sequence shown here is derived from an EMBL/GenBank/DDBJ whole genome shotgun (WGS) entry which is preliminary data.</text>
</comment>
<keyword evidence="3" id="KW-1185">Reference proteome</keyword>
<evidence type="ECO:0000256" key="1">
    <source>
        <dbReference type="SAM" id="MobiDB-lite"/>
    </source>
</evidence>
<feature type="region of interest" description="Disordered" evidence="1">
    <location>
        <begin position="55"/>
        <end position="121"/>
    </location>
</feature>
<proteinExistence type="predicted"/>
<accession>A0AAV7KV86</accession>
<feature type="compositionally biased region" description="Basic residues" evidence="1">
    <location>
        <begin position="70"/>
        <end position="80"/>
    </location>
</feature>
<dbReference type="AlphaFoldDB" id="A0AAV7KV86"/>
<evidence type="ECO:0000313" key="2">
    <source>
        <dbReference type="EMBL" id="KAJ1081949.1"/>
    </source>
</evidence>
<organism evidence="2 3">
    <name type="scientific">Pleurodeles waltl</name>
    <name type="common">Iberian ribbed newt</name>
    <dbReference type="NCBI Taxonomy" id="8319"/>
    <lineage>
        <taxon>Eukaryota</taxon>
        <taxon>Metazoa</taxon>
        <taxon>Chordata</taxon>
        <taxon>Craniata</taxon>
        <taxon>Vertebrata</taxon>
        <taxon>Euteleostomi</taxon>
        <taxon>Amphibia</taxon>
        <taxon>Batrachia</taxon>
        <taxon>Caudata</taxon>
        <taxon>Salamandroidea</taxon>
        <taxon>Salamandridae</taxon>
        <taxon>Pleurodelinae</taxon>
        <taxon>Pleurodeles</taxon>
    </lineage>
</organism>
<evidence type="ECO:0000313" key="3">
    <source>
        <dbReference type="Proteomes" id="UP001066276"/>
    </source>
</evidence>
<sequence>MGLQYALLCPTKLKVIDVEKTHFFKPLPPNVWSWLDMTGPRRDVLRVQGLPRWRKTEGSKTELHDQKPTGRVRRLRPSGHTRHEDGTIAERPDIYKQGKSHMKMQTPTRGRNSLHWGPQMT</sequence>
<dbReference type="Proteomes" id="UP001066276">
    <property type="component" value="Chromosome 12"/>
</dbReference>
<name>A0AAV7KV86_PLEWA</name>
<feature type="compositionally biased region" description="Basic and acidic residues" evidence="1">
    <location>
        <begin position="55"/>
        <end position="68"/>
    </location>
</feature>